<keyword evidence="2" id="KW-1185">Reference proteome</keyword>
<dbReference type="WBParaSite" id="BPAG_0000654301-mRNA-1">
    <property type="protein sequence ID" value="BPAG_0000654301-mRNA-1"/>
    <property type="gene ID" value="BPAG_0000654301"/>
</dbReference>
<reference evidence="3" key="1">
    <citation type="submission" date="2017-02" db="UniProtKB">
        <authorList>
            <consortium name="WormBaseParasite"/>
        </authorList>
    </citation>
    <scope>IDENTIFICATION</scope>
</reference>
<evidence type="ECO:0000313" key="2">
    <source>
        <dbReference type="Proteomes" id="UP000278627"/>
    </source>
</evidence>
<evidence type="ECO:0000313" key="1">
    <source>
        <dbReference type="EMBL" id="VDN87693.1"/>
    </source>
</evidence>
<accession>A0A0N4TEA5</accession>
<dbReference type="Proteomes" id="UP000278627">
    <property type="component" value="Unassembled WGS sequence"/>
</dbReference>
<protein>
    <submittedName>
        <fullName evidence="3">MATH domain-containing protein</fullName>
    </submittedName>
</protein>
<sequence>MNQKLNVTSDSTKMGFFSPGGSWKYLSVKVSTMDADLEKITVEVCLFI</sequence>
<organism evidence="3">
    <name type="scientific">Brugia pahangi</name>
    <name type="common">Filarial nematode worm</name>
    <dbReference type="NCBI Taxonomy" id="6280"/>
    <lineage>
        <taxon>Eukaryota</taxon>
        <taxon>Metazoa</taxon>
        <taxon>Ecdysozoa</taxon>
        <taxon>Nematoda</taxon>
        <taxon>Chromadorea</taxon>
        <taxon>Rhabditida</taxon>
        <taxon>Spirurina</taxon>
        <taxon>Spiruromorpha</taxon>
        <taxon>Filarioidea</taxon>
        <taxon>Onchocercidae</taxon>
        <taxon>Brugia</taxon>
    </lineage>
</organism>
<evidence type="ECO:0000313" key="3">
    <source>
        <dbReference type="WBParaSite" id="BPAG_0000654301-mRNA-1"/>
    </source>
</evidence>
<name>A0A0N4TEA5_BRUPA</name>
<gene>
    <name evidence="1" type="ORF">BPAG_LOCUS6507</name>
</gene>
<reference evidence="1 2" key="2">
    <citation type="submission" date="2018-11" db="EMBL/GenBank/DDBJ databases">
        <authorList>
            <consortium name="Pathogen Informatics"/>
        </authorList>
    </citation>
    <scope>NUCLEOTIDE SEQUENCE [LARGE SCALE GENOMIC DNA]</scope>
</reference>
<dbReference type="AlphaFoldDB" id="A0A0N4TEA5"/>
<dbReference type="EMBL" id="UZAD01006036">
    <property type="protein sequence ID" value="VDN87693.1"/>
    <property type="molecule type" value="Genomic_DNA"/>
</dbReference>
<proteinExistence type="predicted"/>